<dbReference type="HOGENOM" id="CLU_006493_9_2_0"/>
<dbReference type="Pfam" id="PF00425">
    <property type="entry name" value="Chorismate_bind"/>
    <property type="match status" value="1"/>
</dbReference>
<dbReference type="AlphaFoldDB" id="A0A0C7P289"/>
<dbReference type="EMBL" id="LN824141">
    <property type="protein sequence ID" value="CEP78370.1"/>
    <property type="molecule type" value="Genomic_DNA"/>
</dbReference>
<dbReference type="InterPro" id="IPR005801">
    <property type="entry name" value="ADC_synthase"/>
</dbReference>
<sequence>MKTIEVKVLSCSLPFENINSPVIYKKTAFNNDYSFLFENLKYNGKTFSMIGIIPEKIIQYIKTSEDNLVITLKEREKKAEKILEQDYLTFLEKELGKINFQHIEGIPPFFCSFFGYFVYEMSYLWEELLSKNTNSFSQNAELPLSILCLPKVSLIIDHEDKMLHIFNCLYFDNEETADEIEESVSIAQSEIDELKEHIIEILKIRDSKDNTSNNQSNLKRQYTPLNITYHTKKDDFLEQVKKAIEQINSSGAFQIVLSQKFSTHVESHPFEIYEILRTINPSPYMFYLNFPEAKILGCSPEMLVKVEGDKIISRPLAGTRTRGQKAEEDTYLEQELLNDEKEKAEHVMLVDLARNDLGKVCKRGSVKVTKLFGIEKYSHVMHIYSQVEGIKRGDVGPLGILKSVFPAGTVSGAPKIQAMEIINYLESKPREVYAGSIGYVAPNGDLDAAIAIRTIVYKNSEAFIQAGAGIVSYSIPENEYEETLNKAKAMFKAIEIAEHQRKEVQQLTK</sequence>
<dbReference type="EC" id="4.1.3.27" evidence="3"/>
<dbReference type="Proteomes" id="UP000032809">
    <property type="component" value="Chromosome I"/>
</dbReference>
<evidence type="ECO:0000259" key="2">
    <source>
        <dbReference type="Pfam" id="PF04715"/>
    </source>
</evidence>
<dbReference type="Gene3D" id="3.60.120.10">
    <property type="entry name" value="Anthranilate synthase"/>
    <property type="match status" value="1"/>
</dbReference>
<dbReference type="PANTHER" id="PTHR11236">
    <property type="entry name" value="AMINOBENZOATE/ANTHRANILATE SYNTHASE"/>
    <property type="match status" value="1"/>
</dbReference>
<gene>
    <name evidence="3" type="primary">trpE</name>
    <name evidence="3" type="ORF">DTL3_1066</name>
</gene>
<dbReference type="PRINTS" id="PR00095">
    <property type="entry name" value="ANTSNTHASEI"/>
</dbReference>
<proteinExistence type="predicted"/>
<keyword evidence="4" id="KW-1185">Reference proteome</keyword>
<dbReference type="GO" id="GO:0000162">
    <property type="term" value="P:L-tryptophan biosynthetic process"/>
    <property type="evidence" value="ECO:0007669"/>
    <property type="project" value="TreeGrafter"/>
</dbReference>
<dbReference type="STRING" id="1006576.DTL3_1066"/>
<dbReference type="PANTHER" id="PTHR11236:SF9">
    <property type="entry name" value="ANTHRANILATE SYNTHASE COMPONENT 1"/>
    <property type="match status" value="1"/>
</dbReference>
<keyword evidence="3" id="KW-0456">Lyase</keyword>
<accession>A0A0C7P289</accession>
<dbReference type="InterPro" id="IPR015890">
    <property type="entry name" value="Chorismate_C"/>
</dbReference>
<dbReference type="PATRIC" id="fig|1006576.9.peg.1065"/>
<dbReference type="Pfam" id="PF04715">
    <property type="entry name" value="Anth_synt_I_N"/>
    <property type="match status" value="1"/>
</dbReference>
<evidence type="ECO:0000259" key="1">
    <source>
        <dbReference type="Pfam" id="PF00425"/>
    </source>
</evidence>
<dbReference type="KEGG" id="dtn:DTL3_1066"/>
<dbReference type="RefSeq" id="WP_045087838.1">
    <property type="nucleotide sequence ID" value="NZ_LN824141.1"/>
</dbReference>
<organism evidence="3 4">
    <name type="scientific">Defluviitoga tunisiensis</name>
    <dbReference type="NCBI Taxonomy" id="1006576"/>
    <lineage>
        <taxon>Bacteria</taxon>
        <taxon>Thermotogati</taxon>
        <taxon>Thermotogota</taxon>
        <taxon>Thermotogae</taxon>
        <taxon>Petrotogales</taxon>
        <taxon>Petrotogaceae</taxon>
        <taxon>Defluviitoga</taxon>
    </lineage>
</organism>
<dbReference type="GO" id="GO:0004049">
    <property type="term" value="F:anthranilate synthase activity"/>
    <property type="evidence" value="ECO:0007669"/>
    <property type="project" value="UniProtKB-EC"/>
</dbReference>
<feature type="domain" description="Anthranilate synthase component I N-terminal" evidence="2">
    <location>
        <begin position="23"/>
        <end position="165"/>
    </location>
</feature>
<dbReference type="SUPFAM" id="SSF56322">
    <property type="entry name" value="ADC synthase"/>
    <property type="match status" value="1"/>
</dbReference>
<feature type="domain" description="Chorismate-utilising enzyme C-terminal" evidence="1">
    <location>
        <begin position="233"/>
        <end position="486"/>
    </location>
</feature>
<dbReference type="InterPro" id="IPR019999">
    <property type="entry name" value="Anth_synth_I-like"/>
</dbReference>
<reference evidence="4" key="1">
    <citation type="submission" date="2014-11" db="EMBL/GenBank/DDBJ databases">
        <authorList>
            <person name="Wibberg D."/>
        </authorList>
    </citation>
    <scope>NUCLEOTIDE SEQUENCE [LARGE SCALE GENOMIC DNA]</scope>
    <source>
        <strain evidence="4">L3</strain>
    </source>
</reference>
<name>A0A0C7P289_DEFTU</name>
<protein>
    <submittedName>
        <fullName evidence="3">Anthranilate synthase</fullName>
        <ecNumber evidence="3">4.1.3.27</ecNumber>
    </submittedName>
</protein>
<evidence type="ECO:0000313" key="4">
    <source>
        <dbReference type="Proteomes" id="UP000032809"/>
    </source>
</evidence>
<dbReference type="InterPro" id="IPR006805">
    <property type="entry name" value="Anth_synth_I_N"/>
</dbReference>
<evidence type="ECO:0000313" key="3">
    <source>
        <dbReference type="EMBL" id="CEP78370.1"/>
    </source>
</evidence>